<comment type="similarity">
    <text evidence="2">Belongs to the CNTF family.</text>
</comment>
<dbReference type="GO" id="GO:0048680">
    <property type="term" value="P:positive regulation of axon regeneration"/>
    <property type="evidence" value="ECO:0007669"/>
    <property type="project" value="TreeGrafter"/>
</dbReference>
<keyword evidence="7" id="KW-0524">Neurogenesis</keyword>
<comment type="subcellular location">
    <subcellularLocation>
        <location evidence="1">Cytoplasm</location>
    </subcellularLocation>
</comment>
<dbReference type="Ensembl" id="ENSPCET00000004522.1">
    <property type="protein sequence ID" value="ENSPCEP00000004376.1"/>
    <property type="gene ID" value="ENSPCEG00000003537.1"/>
</dbReference>
<keyword evidence="5" id="KW-0963">Cytoplasm</keyword>
<dbReference type="GO" id="GO:0005737">
    <property type="term" value="C:cytoplasm"/>
    <property type="evidence" value="ECO:0007669"/>
    <property type="project" value="UniProtKB-SubCell"/>
</dbReference>
<organism evidence="10 11">
    <name type="scientific">Pelusios castaneus</name>
    <name type="common">West African mud turtle</name>
    <dbReference type="NCBI Taxonomy" id="367368"/>
    <lineage>
        <taxon>Eukaryota</taxon>
        <taxon>Metazoa</taxon>
        <taxon>Chordata</taxon>
        <taxon>Craniata</taxon>
        <taxon>Vertebrata</taxon>
        <taxon>Euteleostomi</taxon>
        <taxon>Archelosauria</taxon>
        <taxon>Testudinata</taxon>
        <taxon>Testudines</taxon>
        <taxon>Pleurodira</taxon>
        <taxon>Pelomedusidae</taxon>
        <taxon>Pelusios</taxon>
    </lineage>
</organism>
<dbReference type="GO" id="GO:0048143">
    <property type="term" value="P:astrocyte activation"/>
    <property type="evidence" value="ECO:0007669"/>
    <property type="project" value="TreeGrafter"/>
</dbReference>
<dbReference type="Proteomes" id="UP000694393">
    <property type="component" value="Unplaced"/>
</dbReference>
<keyword evidence="6" id="KW-0221">Differentiation</keyword>
<dbReference type="GO" id="GO:0008083">
    <property type="term" value="F:growth factor activity"/>
    <property type="evidence" value="ECO:0007669"/>
    <property type="project" value="UniProtKB-KW"/>
</dbReference>
<dbReference type="Pfam" id="PF01110">
    <property type="entry name" value="CNTF"/>
    <property type="match status" value="1"/>
</dbReference>
<keyword evidence="8" id="KW-0339">Growth factor</keyword>
<keyword evidence="11" id="KW-1185">Reference proteome</keyword>
<dbReference type="SUPFAM" id="SSF47266">
    <property type="entry name" value="4-helical cytokines"/>
    <property type="match status" value="1"/>
</dbReference>
<evidence type="ECO:0000256" key="1">
    <source>
        <dbReference type="ARBA" id="ARBA00004496"/>
    </source>
</evidence>
<dbReference type="PANTHER" id="PTHR15196">
    <property type="entry name" value="CILIARY NEUROTROPHIC FACTOR"/>
    <property type="match status" value="1"/>
</dbReference>
<dbReference type="PANTHER" id="PTHR15196:SF0">
    <property type="entry name" value="CILIARY NEUROTROPHIC FACTOR"/>
    <property type="match status" value="1"/>
</dbReference>
<dbReference type="GO" id="GO:0005125">
    <property type="term" value="F:cytokine activity"/>
    <property type="evidence" value="ECO:0007669"/>
    <property type="project" value="TreeGrafter"/>
</dbReference>
<evidence type="ECO:0000256" key="6">
    <source>
        <dbReference type="ARBA" id="ARBA00022782"/>
    </source>
</evidence>
<evidence type="ECO:0000256" key="4">
    <source>
        <dbReference type="ARBA" id="ARBA00022473"/>
    </source>
</evidence>
<evidence type="ECO:0000256" key="9">
    <source>
        <dbReference type="ARBA" id="ARBA00025427"/>
    </source>
</evidence>
<reference evidence="10" key="1">
    <citation type="submission" date="2025-08" db="UniProtKB">
        <authorList>
            <consortium name="Ensembl"/>
        </authorList>
    </citation>
    <scope>IDENTIFICATION</scope>
</reference>
<proteinExistence type="inferred from homology"/>
<dbReference type="GO" id="GO:0070120">
    <property type="term" value="P:ciliary neurotrophic factor-mediated signaling pathway"/>
    <property type="evidence" value="ECO:0007669"/>
    <property type="project" value="InterPro"/>
</dbReference>
<evidence type="ECO:0000313" key="11">
    <source>
        <dbReference type="Proteomes" id="UP000694393"/>
    </source>
</evidence>
<keyword evidence="4" id="KW-0217">Developmental protein</keyword>
<name>A0A8C8RF52_9SAUR</name>
<dbReference type="GO" id="GO:0005615">
    <property type="term" value="C:extracellular space"/>
    <property type="evidence" value="ECO:0007669"/>
    <property type="project" value="TreeGrafter"/>
</dbReference>
<evidence type="ECO:0000256" key="5">
    <source>
        <dbReference type="ARBA" id="ARBA00022490"/>
    </source>
</evidence>
<evidence type="ECO:0000256" key="8">
    <source>
        <dbReference type="ARBA" id="ARBA00023030"/>
    </source>
</evidence>
<dbReference type="GO" id="GO:0005127">
    <property type="term" value="F:ciliary neurotrophic factor receptor binding"/>
    <property type="evidence" value="ECO:0007669"/>
    <property type="project" value="InterPro"/>
</dbReference>
<evidence type="ECO:0000313" key="10">
    <source>
        <dbReference type="Ensembl" id="ENSPCEP00000004376.1"/>
    </source>
</evidence>
<dbReference type="AlphaFoldDB" id="A0A8C8RF52"/>
<dbReference type="InterPro" id="IPR009079">
    <property type="entry name" value="4_helix_cytokine-like_core"/>
</dbReference>
<evidence type="ECO:0000256" key="3">
    <source>
        <dbReference type="ARBA" id="ARBA00015150"/>
    </source>
</evidence>
<dbReference type="Gene3D" id="1.20.1250.10">
    <property type="match status" value="1"/>
</dbReference>
<sequence length="183" mass="20639">MKEGGHWDKGRQVGGADLSVIDHPPQVEWQGLDRTISLDSVDGVPDATVERWEELTAAERLSANLQAYRVFQALLGEVLEKQRTHLTPLDTDFHASIQSMLLQVTALAYQLEELLALLRHSEPPWEAAGPEDRDHRSFFEMKLRGLKVLQELAHWTVRSVRDLHQVTKHSQGSNTAYGGQAQE</sequence>
<comment type="function">
    <text evidence="9">CNTF is a survival factor for various neuronal cell types. Seems to prevent the degeneration of motor axons after axotomy.</text>
</comment>
<protein>
    <recommendedName>
        <fullName evidence="3">Ciliary neurotrophic factor</fullName>
    </recommendedName>
</protein>
<dbReference type="GO" id="GO:0030424">
    <property type="term" value="C:axon"/>
    <property type="evidence" value="ECO:0007669"/>
    <property type="project" value="TreeGrafter"/>
</dbReference>
<accession>A0A8C8RF52</accession>
<dbReference type="InterPro" id="IPR000151">
    <property type="entry name" value="Ciliary_neurotrophic_fac_CNTF"/>
</dbReference>
<reference evidence="10" key="2">
    <citation type="submission" date="2025-09" db="UniProtKB">
        <authorList>
            <consortium name="Ensembl"/>
        </authorList>
    </citation>
    <scope>IDENTIFICATION</scope>
</reference>
<evidence type="ECO:0000256" key="2">
    <source>
        <dbReference type="ARBA" id="ARBA00007988"/>
    </source>
</evidence>
<evidence type="ECO:0000256" key="7">
    <source>
        <dbReference type="ARBA" id="ARBA00022902"/>
    </source>
</evidence>
<dbReference type="GO" id="GO:0043524">
    <property type="term" value="P:negative regulation of neuron apoptotic process"/>
    <property type="evidence" value="ECO:0007669"/>
    <property type="project" value="InterPro"/>
</dbReference>